<organism evidence="1 2">
    <name type="scientific">Trichlorobacter lovleyi (strain ATCC BAA-1151 / DSM 17278 / SZ)</name>
    <name type="common">Geobacter lovleyi</name>
    <dbReference type="NCBI Taxonomy" id="398767"/>
    <lineage>
        <taxon>Bacteria</taxon>
        <taxon>Pseudomonadati</taxon>
        <taxon>Thermodesulfobacteriota</taxon>
        <taxon>Desulfuromonadia</taxon>
        <taxon>Geobacterales</taxon>
        <taxon>Geobacteraceae</taxon>
        <taxon>Trichlorobacter</taxon>
    </lineage>
</organism>
<dbReference type="HOGENOM" id="CLU_1432678_0_0_7"/>
<dbReference type="OrthoDB" id="5396460at2"/>
<evidence type="ECO:0000313" key="1">
    <source>
        <dbReference type="EMBL" id="ACD94160.1"/>
    </source>
</evidence>
<evidence type="ECO:0000313" key="2">
    <source>
        <dbReference type="Proteomes" id="UP000002420"/>
    </source>
</evidence>
<dbReference type="AlphaFoldDB" id="B3E2A7"/>
<name>B3E2A7_TRIL1</name>
<accession>B3E2A7</accession>
<dbReference type="Proteomes" id="UP000002420">
    <property type="component" value="Chromosome"/>
</dbReference>
<dbReference type="EMBL" id="CP001089">
    <property type="protein sequence ID" value="ACD94160.1"/>
    <property type="molecule type" value="Genomic_DNA"/>
</dbReference>
<gene>
    <name evidence="1" type="ordered locus">Glov_0432</name>
</gene>
<proteinExistence type="predicted"/>
<dbReference type="RefSeq" id="WP_012468517.1">
    <property type="nucleotide sequence ID" value="NC_010814.1"/>
</dbReference>
<protein>
    <submittedName>
        <fullName evidence="1">Uncharacterized protein</fullName>
    </submittedName>
</protein>
<dbReference type="KEGG" id="glo:Glov_0432"/>
<reference evidence="1 2" key="1">
    <citation type="submission" date="2008-05" db="EMBL/GenBank/DDBJ databases">
        <title>Complete sequence of chromosome of Geobacter lovleyi SZ.</title>
        <authorList>
            <consortium name="US DOE Joint Genome Institute"/>
            <person name="Lucas S."/>
            <person name="Copeland A."/>
            <person name="Lapidus A."/>
            <person name="Glavina del Rio T."/>
            <person name="Dalin E."/>
            <person name="Tice H."/>
            <person name="Bruce D."/>
            <person name="Goodwin L."/>
            <person name="Pitluck S."/>
            <person name="Chertkov O."/>
            <person name="Meincke L."/>
            <person name="Brettin T."/>
            <person name="Detter J.C."/>
            <person name="Han C."/>
            <person name="Tapia R."/>
            <person name="Kuske C.R."/>
            <person name="Schmutz J."/>
            <person name="Larimer F."/>
            <person name="Land M."/>
            <person name="Hauser L."/>
            <person name="Kyrpides N."/>
            <person name="Mikhailova N."/>
            <person name="Sung Y."/>
            <person name="Fletcher K.E."/>
            <person name="Ritalahti K.M."/>
            <person name="Loeffler F.E."/>
            <person name="Richardson P."/>
        </authorList>
    </citation>
    <scope>NUCLEOTIDE SEQUENCE [LARGE SCALE GENOMIC DNA]</scope>
    <source>
        <strain evidence="2">ATCC BAA-1151 / DSM 17278 / SZ</strain>
    </source>
</reference>
<keyword evidence="2" id="KW-1185">Reference proteome</keyword>
<dbReference type="STRING" id="398767.Glov_0432"/>
<sequence length="189" mass="20878">MHTKEATVPLSTSGTALKYLGMRRYQLTMEGRFDPGWICGLSHGLAQRKVNITRVEAARGIGRNWQSCLDLDFGAAVLAPDAIDYLALSKSNATVQALAEPIALDDYQLERSTRCEGSLYLEANGPDRLGVLSALLNTFSLFSLFPAEMLAETKNKRIFDRFWLKGMGGSAPSREAVAALRERMQEFTL</sequence>